<dbReference type="Gene3D" id="2.20.28.160">
    <property type="match status" value="1"/>
</dbReference>
<keyword evidence="7" id="KW-0808">Transferase</keyword>
<evidence type="ECO:0000256" key="1">
    <source>
        <dbReference type="ARBA" id="ARBA00004162"/>
    </source>
</evidence>
<feature type="compositionally biased region" description="Acidic residues" evidence="6">
    <location>
        <begin position="115"/>
        <end position="127"/>
    </location>
</feature>
<organism evidence="7">
    <name type="scientific">hydrothermal vent metagenome</name>
    <dbReference type="NCBI Taxonomy" id="652676"/>
    <lineage>
        <taxon>unclassified sequences</taxon>
        <taxon>metagenomes</taxon>
        <taxon>ecological metagenomes</taxon>
    </lineage>
</organism>
<evidence type="ECO:0000256" key="3">
    <source>
        <dbReference type="ARBA" id="ARBA00022692"/>
    </source>
</evidence>
<name>A0A3B1DZ51_9ZZZZ</name>
<dbReference type="GO" id="GO:0016746">
    <property type="term" value="F:acyltransferase activity"/>
    <property type="evidence" value="ECO:0007669"/>
    <property type="project" value="UniProtKB-KW"/>
</dbReference>
<evidence type="ECO:0000256" key="6">
    <source>
        <dbReference type="SAM" id="MobiDB-lite"/>
    </source>
</evidence>
<dbReference type="InterPro" id="IPR003400">
    <property type="entry name" value="ExbD"/>
</dbReference>
<dbReference type="PANTHER" id="PTHR30558:SF3">
    <property type="entry name" value="BIOPOLYMER TRANSPORT PROTEIN EXBD-RELATED"/>
    <property type="match status" value="1"/>
</dbReference>
<dbReference type="GO" id="GO:0005886">
    <property type="term" value="C:plasma membrane"/>
    <property type="evidence" value="ECO:0007669"/>
    <property type="project" value="UniProtKB-SubCell"/>
</dbReference>
<keyword evidence="4" id="KW-1133">Transmembrane helix</keyword>
<protein>
    <submittedName>
        <fullName evidence="7">Phospholipid/glycerol acyltransferase</fullName>
    </submittedName>
</protein>
<dbReference type="Pfam" id="PF02472">
    <property type="entry name" value="ExbD"/>
    <property type="match status" value="1"/>
</dbReference>
<proteinExistence type="predicted"/>
<evidence type="ECO:0000313" key="7">
    <source>
        <dbReference type="EMBL" id="VAX42563.1"/>
    </source>
</evidence>
<comment type="subcellular location">
    <subcellularLocation>
        <location evidence="1">Cell membrane</location>
        <topology evidence="1">Single-pass membrane protein</topology>
    </subcellularLocation>
</comment>
<keyword evidence="5" id="KW-0472">Membrane</keyword>
<keyword evidence="7" id="KW-0012">Acyltransferase</keyword>
<reference evidence="7" key="1">
    <citation type="submission" date="2018-06" db="EMBL/GenBank/DDBJ databases">
        <authorList>
            <person name="Zhirakovskaya E."/>
        </authorList>
    </citation>
    <scope>NUCLEOTIDE SEQUENCE</scope>
</reference>
<dbReference type="AlphaFoldDB" id="A0A3B1DZ51"/>
<evidence type="ECO:0000256" key="2">
    <source>
        <dbReference type="ARBA" id="ARBA00022475"/>
    </source>
</evidence>
<sequence>MSVLFRCPGCKQKLKVADRKIGHTIRCPACGHAAVVPEPEIDEPAIEKKEVLPNEIVSDETFPSDSSQPESISPDWFREETAEPSVNEEQEDAGFEKEQPPLAAPPAAPPSPTYLEEEEEEGDDDDAGFVVSRRAADDEEMDLTPMVDVTFLLLIFFMITASFSMQKTIQIPPPDKDEKGATQSVEDPDEILEASIQVEITAENIIFVEDTELTDPDDLEDRLIELMSGGDAKTELVLSADDLSFHETTVRVIDMANKVGMQKISMKTYTGSGD</sequence>
<feature type="compositionally biased region" description="Polar residues" evidence="6">
    <location>
        <begin position="61"/>
        <end position="71"/>
    </location>
</feature>
<keyword evidence="2" id="KW-1003">Cell membrane</keyword>
<evidence type="ECO:0000256" key="5">
    <source>
        <dbReference type="ARBA" id="ARBA00023136"/>
    </source>
</evidence>
<feature type="compositionally biased region" description="Pro residues" evidence="6">
    <location>
        <begin position="102"/>
        <end position="112"/>
    </location>
</feature>
<feature type="region of interest" description="Disordered" evidence="6">
    <location>
        <begin position="52"/>
        <end position="128"/>
    </location>
</feature>
<dbReference type="GO" id="GO:0022857">
    <property type="term" value="F:transmembrane transporter activity"/>
    <property type="evidence" value="ECO:0007669"/>
    <property type="project" value="InterPro"/>
</dbReference>
<evidence type="ECO:0000256" key="4">
    <source>
        <dbReference type="ARBA" id="ARBA00022989"/>
    </source>
</evidence>
<dbReference type="Gene3D" id="3.30.420.270">
    <property type="match status" value="1"/>
</dbReference>
<dbReference type="EMBL" id="UOGL01000666">
    <property type="protein sequence ID" value="VAX42563.1"/>
    <property type="molecule type" value="Genomic_DNA"/>
</dbReference>
<accession>A0A3B1DZ51</accession>
<keyword evidence="3" id="KW-0812">Transmembrane</keyword>
<dbReference type="PANTHER" id="PTHR30558">
    <property type="entry name" value="EXBD MEMBRANE COMPONENT OF PMF-DRIVEN MACROMOLECULE IMPORT SYSTEM"/>
    <property type="match status" value="1"/>
</dbReference>
<gene>
    <name evidence="7" type="ORF">MNBD_PLANCTO02-2636</name>
</gene>